<comment type="caution">
    <text evidence="4">The sequence shown here is derived from an EMBL/GenBank/DDBJ whole genome shotgun (WGS) entry which is preliminary data.</text>
</comment>
<dbReference type="PANTHER" id="PTHR48051">
    <property type="match status" value="1"/>
</dbReference>
<dbReference type="PROSITE" id="PS51450">
    <property type="entry name" value="LRR"/>
    <property type="match status" value="4"/>
</dbReference>
<name>A0A7J5TVV8_9BACT</name>
<sequence length="463" mass="53287">MKPLLVTLFFMLVWCSVAPAQTRIISLSDTSQQGVSLAALNRQYPPVETLFASQPKARQELRMRAIQQFNGFIREHNLAQKRVAFGLREYYEPTGEATTVLVDWLVPTPDSTKTQILEKLTQYYRANRFPATATTRFRNQMTHVGNIPEKRTVRTGAGVLSSVEQARNTTRPDTVTKLYFNQLELRRIPEEVYRFPNLQELDLSRNRISHLPARLTADLPKLQRLSLLYNALPDDSVFFSSNKHLLALNLQGNRLTQIPASVRQNRRLESLWIGNNKLKTANLRGLHRLNDLNLYNAGLAECPPSLTRLRRLKVLDLYYNTLTELPARLSRLRRLEQLALSHNRLRALPDRLARLKRLQVLYAHHNQIGGLPDRFDRFRSLRLLDLSYNYLSTTPPVLDRMLTLEELDLNSNNLQTLSPGLTNLPNLKKLYLRSNPIVDDKSRVGLFAQTIQQLEAGKVEVFH</sequence>
<dbReference type="PANTHER" id="PTHR48051:SF1">
    <property type="entry name" value="RAS SUPPRESSOR PROTEIN 1"/>
    <property type="match status" value="1"/>
</dbReference>
<dbReference type="Gene3D" id="3.80.10.10">
    <property type="entry name" value="Ribonuclease Inhibitor"/>
    <property type="match status" value="3"/>
</dbReference>
<keyword evidence="1" id="KW-0433">Leucine-rich repeat</keyword>
<dbReference type="Pfam" id="PF12799">
    <property type="entry name" value="LRR_4"/>
    <property type="match status" value="1"/>
</dbReference>
<dbReference type="AlphaFoldDB" id="A0A7J5TVV8"/>
<protein>
    <submittedName>
        <fullName evidence="4">Leucine-rich repeat domain-containing protein</fullName>
    </submittedName>
</protein>
<dbReference type="EMBL" id="WELI01000008">
    <property type="protein sequence ID" value="KAB7728362.1"/>
    <property type="molecule type" value="Genomic_DNA"/>
</dbReference>
<dbReference type="PRINTS" id="PR00019">
    <property type="entry name" value="LEURICHRPT"/>
</dbReference>
<keyword evidence="3" id="KW-0732">Signal</keyword>
<evidence type="ECO:0000256" key="1">
    <source>
        <dbReference type="ARBA" id="ARBA00022614"/>
    </source>
</evidence>
<dbReference type="SMART" id="SM00369">
    <property type="entry name" value="LRR_TYP"/>
    <property type="match status" value="8"/>
</dbReference>
<organism evidence="4 5">
    <name type="scientific">Rudanella paleaurantiibacter</name>
    <dbReference type="NCBI Taxonomy" id="2614655"/>
    <lineage>
        <taxon>Bacteria</taxon>
        <taxon>Pseudomonadati</taxon>
        <taxon>Bacteroidota</taxon>
        <taxon>Cytophagia</taxon>
        <taxon>Cytophagales</taxon>
        <taxon>Cytophagaceae</taxon>
        <taxon>Rudanella</taxon>
    </lineage>
</organism>
<evidence type="ECO:0000256" key="2">
    <source>
        <dbReference type="ARBA" id="ARBA00022737"/>
    </source>
</evidence>
<dbReference type="InterPro" id="IPR003591">
    <property type="entry name" value="Leu-rich_rpt_typical-subtyp"/>
</dbReference>
<reference evidence="4 5" key="1">
    <citation type="submission" date="2019-10" db="EMBL/GenBank/DDBJ databases">
        <title>Rudanella paleaurantiibacter sp. nov., isolated from sludge.</title>
        <authorList>
            <person name="Xu S.Q."/>
        </authorList>
    </citation>
    <scope>NUCLEOTIDE SEQUENCE [LARGE SCALE GENOMIC DNA]</scope>
    <source>
        <strain evidence="4 5">HX-22-17</strain>
    </source>
</reference>
<evidence type="ECO:0000313" key="4">
    <source>
        <dbReference type="EMBL" id="KAB7728362.1"/>
    </source>
</evidence>
<dbReference type="SMART" id="SM00364">
    <property type="entry name" value="LRR_BAC"/>
    <property type="match status" value="5"/>
</dbReference>
<proteinExistence type="predicted"/>
<feature type="chain" id="PRO_5029737067" evidence="3">
    <location>
        <begin position="21"/>
        <end position="463"/>
    </location>
</feature>
<evidence type="ECO:0000313" key="5">
    <source>
        <dbReference type="Proteomes" id="UP000488299"/>
    </source>
</evidence>
<keyword evidence="2" id="KW-0677">Repeat</keyword>
<keyword evidence="5" id="KW-1185">Reference proteome</keyword>
<accession>A0A7J5TVV8</accession>
<feature type="signal peptide" evidence="3">
    <location>
        <begin position="1"/>
        <end position="20"/>
    </location>
</feature>
<dbReference type="InterPro" id="IPR050216">
    <property type="entry name" value="LRR_domain-containing"/>
</dbReference>
<dbReference type="InterPro" id="IPR001611">
    <property type="entry name" value="Leu-rich_rpt"/>
</dbReference>
<dbReference type="Proteomes" id="UP000488299">
    <property type="component" value="Unassembled WGS sequence"/>
</dbReference>
<dbReference type="RefSeq" id="WP_152125713.1">
    <property type="nucleotide sequence ID" value="NZ_WELI01000008.1"/>
</dbReference>
<evidence type="ECO:0000256" key="3">
    <source>
        <dbReference type="SAM" id="SignalP"/>
    </source>
</evidence>
<dbReference type="InterPro" id="IPR025875">
    <property type="entry name" value="Leu-rich_rpt_4"/>
</dbReference>
<dbReference type="Pfam" id="PF13855">
    <property type="entry name" value="LRR_8"/>
    <property type="match status" value="2"/>
</dbReference>
<dbReference type="GO" id="GO:0005737">
    <property type="term" value="C:cytoplasm"/>
    <property type="evidence" value="ECO:0007669"/>
    <property type="project" value="TreeGrafter"/>
</dbReference>
<gene>
    <name evidence="4" type="ORF">F5984_18485</name>
</gene>
<dbReference type="InterPro" id="IPR032675">
    <property type="entry name" value="LRR_dom_sf"/>
</dbReference>
<dbReference type="SUPFAM" id="SSF52058">
    <property type="entry name" value="L domain-like"/>
    <property type="match status" value="1"/>
</dbReference>